<keyword evidence="1" id="KW-0472">Membrane</keyword>
<dbReference type="EMBL" id="VFQC01000002">
    <property type="protein sequence ID" value="TQN28442.1"/>
    <property type="molecule type" value="Genomic_DNA"/>
</dbReference>
<gene>
    <name evidence="3" type="ORF">FHX37_3787</name>
</gene>
<evidence type="ECO:0000256" key="1">
    <source>
        <dbReference type="SAM" id="Phobius"/>
    </source>
</evidence>
<proteinExistence type="predicted"/>
<evidence type="ECO:0000259" key="2">
    <source>
        <dbReference type="Pfam" id="PF14145"/>
    </source>
</evidence>
<dbReference type="Proteomes" id="UP000317422">
    <property type="component" value="Unassembled WGS sequence"/>
</dbReference>
<accession>A0A543N9C6</accession>
<dbReference type="AlphaFoldDB" id="A0A543N9C6"/>
<keyword evidence="1" id="KW-1133">Transmembrane helix</keyword>
<dbReference type="Pfam" id="PF14145">
    <property type="entry name" value="YrhK"/>
    <property type="match status" value="1"/>
</dbReference>
<keyword evidence="1" id="KW-0812">Transmembrane</keyword>
<protein>
    <submittedName>
        <fullName evidence="3">YrhK-like protein</fullName>
    </submittedName>
</protein>
<comment type="caution">
    <text evidence="3">The sequence shown here is derived from an EMBL/GenBank/DDBJ whole genome shotgun (WGS) entry which is preliminary data.</text>
</comment>
<organism evidence="3 4">
    <name type="scientific">Haloactinospora alba</name>
    <dbReference type="NCBI Taxonomy" id="405555"/>
    <lineage>
        <taxon>Bacteria</taxon>
        <taxon>Bacillati</taxon>
        <taxon>Actinomycetota</taxon>
        <taxon>Actinomycetes</taxon>
        <taxon>Streptosporangiales</taxon>
        <taxon>Nocardiopsidaceae</taxon>
        <taxon>Haloactinospora</taxon>
    </lineage>
</organism>
<keyword evidence="4" id="KW-1185">Reference proteome</keyword>
<sequence length="102" mass="11556">MSQSHPGGALEVRFGHHELLVRRRYEALSIANDILIALWFIVGSVMFFWESWTTAGTWCFLAGSVELLIRPMIRLARLVHIQRARAAVSDSTRGARESAQDF</sequence>
<evidence type="ECO:0000313" key="4">
    <source>
        <dbReference type="Proteomes" id="UP000317422"/>
    </source>
</evidence>
<name>A0A543N9C6_9ACTN</name>
<dbReference type="InterPro" id="IPR025424">
    <property type="entry name" value="YrhK_domain"/>
</dbReference>
<evidence type="ECO:0000313" key="3">
    <source>
        <dbReference type="EMBL" id="TQN28442.1"/>
    </source>
</evidence>
<feature type="transmembrane region" description="Helical" evidence="1">
    <location>
        <begin position="30"/>
        <end position="49"/>
    </location>
</feature>
<reference evidence="3 4" key="1">
    <citation type="submission" date="2019-06" db="EMBL/GenBank/DDBJ databases">
        <title>Sequencing the genomes of 1000 actinobacteria strains.</title>
        <authorList>
            <person name="Klenk H.-P."/>
        </authorList>
    </citation>
    <scope>NUCLEOTIDE SEQUENCE [LARGE SCALE GENOMIC DNA]</scope>
    <source>
        <strain evidence="3 4">DSM 45015</strain>
    </source>
</reference>
<feature type="domain" description="YrhK" evidence="2">
    <location>
        <begin position="23"/>
        <end position="77"/>
    </location>
</feature>